<protein>
    <submittedName>
        <fullName evidence="2">Uncharacterized protein</fullName>
    </submittedName>
</protein>
<sequence length="156" mass="18043">MLYLNTGNTASLRMYLIRRDCVTIHRVGPRNPDRDAKSSSSPFHDHDHDHDSATRHMTYDIPTVGQLGHTARIQGQSHVDPTPKKTERKRFARNEHARTRIPRAQTSNVQRPTLGYHVSRQSEHVLCVVAPRRLGQHRALHRFREMTGVEERRSES</sequence>
<keyword evidence="3" id="KW-1185">Reference proteome</keyword>
<name>A0A9P5ZUB3_PLEER</name>
<evidence type="ECO:0000256" key="1">
    <source>
        <dbReference type="SAM" id="MobiDB-lite"/>
    </source>
</evidence>
<organism evidence="2 3">
    <name type="scientific">Pleurotus eryngii</name>
    <name type="common">Boletus of the steppes</name>
    <dbReference type="NCBI Taxonomy" id="5323"/>
    <lineage>
        <taxon>Eukaryota</taxon>
        <taxon>Fungi</taxon>
        <taxon>Dikarya</taxon>
        <taxon>Basidiomycota</taxon>
        <taxon>Agaricomycotina</taxon>
        <taxon>Agaricomycetes</taxon>
        <taxon>Agaricomycetidae</taxon>
        <taxon>Agaricales</taxon>
        <taxon>Pleurotineae</taxon>
        <taxon>Pleurotaceae</taxon>
        <taxon>Pleurotus</taxon>
    </lineage>
</organism>
<feature type="region of interest" description="Disordered" evidence="1">
    <location>
        <begin position="26"/>
        <end position="55"/>
    </location>
</feature>
<evidence type="ECO:0000313" key="3">
    <source>
        <dbReference type="Proteomes" id="UP000807025"/>
    </source>
</evidence>
<reference evidence="2" key="1">
    <citation type="submission" date="2020-11" db="EMBL/GenBank/DDBJ databases">
        <authorList>
            <consortium name="DOE Joint Genome Institute"/>
            <person name="Ahrendt S."/>
            <person name="Riley R."/>
            <person name="Andreopoulos W."/>
            <person name="Labutti K."/>
            <person name="Pangilinan J."/>
            <person name="Ruiz-Duenas F.J."/>
            <person name="Barrasa J.M."/>
            <person name="Sanchez-Garcia M."/>
            <person name="Camarero S."/>
            <person name="Miyauchi S."/>
            <person name="Serrano A."/>
            <person name="Linde D."/>
            <person name="Babiker R."/>
            <person name="Drula E."/>
            <person name="Ayuso-Fernandez I."/>
            <person name="Pacheco R."/>
            <person name="Padilla G."/>
            <person name="Ferreira P."/>
            <person name="Barriuso J."/>
            <person name="Kellner H."/>
            <person name="Castanera R."/>
            <person name="Alfaro M."/>
            <person name="Ramirez L."/>
            <person name="Pisabarro A.G."/>
            <person name="Kuo A."/>
            <person name="Tritt A."/>
            <person name="Lipzen A."/>
            <person name="He G."/>
            <person name="Yan M."/>
            <person name="Ng V."/>
            <person name="Cullen D."/>
            <person name="Martin F."/>
            <person name="Rosso M.-N."/>
            <person name="Henrissat B."/>
            <person name="Hibbett D."/>
            <person name="Martinez A.T."/>
            <person name="Grigoriev I.V."/>
        </authorList>
    </citation>
    <scope>NUCLEOTIDE SEQUENCE</scope>
    <source>
        <strain evidence="2">ATCC 90797</strain>
    </source>
</reference>
<gene>
    <name evidence="2" type="ORF">BDN71DRAFT_1051802</name>
</gene>
<dbReference type="AlphaFoldDB" id="A0A9P5ZUB3"/>
<feature type="compositionally biased region" description="Basic and acidic residues" evidence="1">
    <location>
        <begin position="31"/>
        <end position="55"/>
    </location>
</feature>
<dbReference type="EMBL" id="MU154580">
    <property type="protein sequence ID" value="KAF9493826.1"/>
    <property type="molecule type" value="Genomic_DNA"/>
</dbReference>
<comment type="caution">
    <text evidence="2">The sequence shown here is derived from an EMBL/GenBank/DDBJ whole genome shotgun (WGS) entry which is preliminary data.</text>
</comment>
<dbReference type="Proteomes" id="UP000807025">
    <property type="component" value="Unassembled WGS sequence"/>
</dbReference>
<evidence type="ECO:0000313" key="2">
    <source>
        <dbReference type="EMBL" id="KAF9493826.1"/>
    </source>
</evidence>
<proteinExistence type="predicted"/>
<accession>A0A9P5ZUB3</accession>